<comment type="caution">
    <text evidence="1">The sequence shown here is derived from an EMBL/GenBank/DDBJ whole genome shotgun (WGS) entry which is preliminary data.</text>
</comment>
<sequence length="214" mass="21483">LTFDLEDTNPAPAPAPIPIGERDAIDLPKVASVATAVGNNQNIESSVSLELHDAQYLFGGIGEAGSVDGELAGLFESDGTGNTHTSALSSLVLAASLGTITPASVSADSTVSSILNASVDSQATAMGNNMSIDLAAFSPDDAFMIADVSQFSYANISATSFVDDVTVDGYSGFGAAGMGPCGGCLEDEAQIPLINSNATAIGNNFSIKVSSPAL</sequence>
<reference evidence="1 2" key="1">
    <citation type="submission" date="2017-09" db="EMBL/GenBank/DDBJ databases">
        <title>Depth-based differentiation of microbial function through sediment-hosted aquifers and enrichment of novel symbionts in the deep terrestrial subsurface.</title>
        <authorList>
            <person name="Probst A.J."/>
            <person name="Ladd B."/>
            <person name="Jarett J.K."/>
            <person name="Geller-Mcgrath D.E."/>
            <person name="Sieber C.M."/>
            <person name="Emerson J.B."/>
            <person name="Anantharaman K."/>
            <person name="Thomas B.C."/>
            <person name="Malmstrom R."/>
            <person name="Stieglmeier M."/>
            <person name="Klingl A."/>
            <person name="Woyke T."/>
            <person name="Ryan C.M."/>
            <person name="Banfield J.F."/>
        </authorList>
    </citation>
    <scope>NUCLEOTIDE SEQUENCE [LARGE SCALE GENOMIC DNA]</scope>
    <source>
        <strain evidence="1">CG11_big_fil_rev_8_21_14_0_20_37_11</strain>
    </source>
</reference>
<gene>
    <name evidence="1" type="ORF">COV53_02845</name>
</gene>
<protein>
    <submittedName>
        <fullName evidence="1">Uncharacterized protein</fullName>
    </submittedName>
</protein>
<evidence type="ECO:0000313" key="2">
    <source>
        <dbReference type="Proteomes" id="UP000230707"/>
    </source>
</evidence>
<name>A0A2H0NJU4_9BACT</name>
<organism evidence="1 2">
    <name type="scientific">Candidatus Gottesmanbacteria bacterium CG11_big_fil_rev_8_21_14_0_20_37_11</name>
    <dbReference type="NCBI Taxonomy" id="1974575"/>
    <lineage>
        <taxon>Bacteria</taxon>
        <taxon>Candidatus Gottesmaniibacteriota</taxon>
    </lineage>
</organism>
<dbReference type="Proteomes" id="UP000230707">
    <property type="component" value="Unassembled WGS sequence"/>
</dbReference>
<accession>A0A2H0NJU4</accession>
<dbReference type="AlphaFoldDB" id="A0A2H0NJU4"/>
<feature type="non-terminal residue" evidence="1">
    <location>
        <position position="1"/>
    </location>
</feature>
<dbReference type="EMBL" id="PCWS01000065">
    <property type="protein sequence ID" value="PIR08466.1"/>
    <property type="molecule type" value="Genomic_DNA"/>
</dbReference>
<evidence type="ECO:0000313" key="1">
    <source>
        <dbReference type="EMBL" id="PIR08466.1"/>
    </source>
</evidence>
<proteinExistence type="predicted"/>